<accession>A0ABU4I1Q0</accession>
<organism evidence="1 2">
    <name type="scientific">Vibrio mangrovi</name>
    <dbReference type="NCBI Taxonomy" id="474394"/>
    <lineage>
        <taxon>Bacteria</taxon>
        <taxon>Pseudomonadati</taxon>
        <taxon>Pseudomonadota</taxon>
        <taxon>Gammaproteobacteria</taxon>
        <taxon>Vibrionales</taxon>
        <taxon>Vibrionaceae</taxon>
        <taxon>Vibrio</taxon>
    </lineage>
</organism>
<protein>
    <submittedName>
        <fullName evidence="1">Uncharacterized protein</fullName>
    </submittedName>
</protein>
<comment type="caution">
    <text evidence="1">The sequence shown here is derived from an EMBL/GenBank/DDBJ whole genome shotgun (WGS) entry which is preliminary data.</text>
</comment>
<sequence>MSINQIAFLTEGLGGNRFFDGDDDGETNDYRWKCNNRDLGGNPVVFIDFT</sequence>
<proteinExistence type="predicted"/>
<evidence type="ECO:0000313" key="1">
    <source>
        <dbReference type="EMBL" id="MDW6001865.1"/>
    </source>
</evidence>
<gene>
    <name evidence="1" type="ORF">SBX37_03005</name>
</gene>
<dbReference type="RefSeq" id="WP_159457398.1">
    <property type="nucleotide sequence ID" value="NZ_AP024883.1"/>
</dbReference>
<dbReference type="Proteomes" id="UP001283366">
    <property type="component" value="Unassembled WGS sequence"/>
</dbReference>
<name>A0ABU4I1Q0_9VIBR</name>
<keyword evidence="2" id="KW-1185">Reference proteome</keyword>
<reference evidence="1 2" key="1">
    <citation type="submission" date="2023-11" db="EMBL/GenBank/DDBJ databases">
        <title>Plant-associative lifestyle of Vibrio porteresiae and its evolutionary dynamics.</title>
        <authorList>
            <person name="Rameshkumar N."/>
            <person name="Kirti K."/>
        </authorList>
    </citation>
    <scope>NUCLEOTIDE SEQUENCE [LARGE SCALE GENOMIC DNA]</scope>
    <source>
        <strain evidence="1 2">MSSRF38</strain>
    </source>
</reference>
<dbReference type="EMBL" id="JAWRCO010000001">
    <property type="protein sequence ID" value="MDW6001865.1"/>
    <property type="molecule type" value="Genomic_DNA"/>
</dbReference>
<evidence type="ECO:0000313" key="2">
    <source>
        <dbReference type="Proteomes" id="UP001283366"/>
    </source>
</evidence>